<keyword evidence="5" id="KW-0597">Phosphoprotein</keyword>
<evidence type="ECO:0000256" key="3">
    <source>
        <dbReference type="ARBA" id="ARBA00012438"/>
    </source>
</evidence>
<dbReference type="EMBL" id="SHKM01000001">
    <property type="protein sequence ID" value="RZT90578.1"/>
    <property type="molecule type" value="Genomic_DNA"/>
</dbReference>
<keyword evidence="7 14" id="KW-0812">Transmembrane</keyword>
<accession>A0ABY0IUQ2</accession>
<evidence type="ECO:0000313" key="17">
    <source>
        <dbReference type="Proteomes" id="UP000292136"/>
    </source>
</evidence>
<keyword evidence="17" id="KW-1185">Reference proteome</keyword>
<evidence type="ECO:0000256" key="12">
    <source>
        <dbReference type="ARBA" id="ARBA00023012"/>
    </source>
</evidence>
<proteinExistence type="predicted"/>
<comment type="caution">
    <text evidence="16">The sequence shown here is derived from an EMBL/GenBank/DDBJ whole genome shotgun (WGS) entry which is preliminary data.</text>
</comment>
<evidence type="ECO:0000256" key="13">
    <source>
        <dbReference type="ARBA" id="ARBA00023136"/>
    </source>
</evidence>
<evidence type="ECO:0000259" key="15">
    <source>
        <dbReference type="PROSITE" id="PS50109"/>
    </source>
</evidence>
<dbReference type="PROSITE" id="PS50109">
    <property type="entry name" value="HIS_KIN"/>
    <property type="match status" value="1"/>
</dbReference>
<sequence length="545" mass="58945">MTFARFFHLPVPPALNPSRVAAVGCVYVLLYLLLDWVSFIHPLPAFEVTPWNPPPGLTLALLLAFGLRFWPLAFATVWCGNVLVHGMAALSVETLLLTGITAGGYGLMAALLHRVGAADIRDRGALPRFLAVLAGTALLLGGLYLLVVSAFLPDSQRGFLYALVRFWVGDAIGVLVSAPLILVLLRPGDWKFLETREFTLQCLAVMLSLWVVFGLPWTDEFKYFYLLFLPLTWISLRHGLEGACLTLAMIQVGLIVSAQWLGYKGGTVQEMQFLMASLAITGLTLGVTSSARKVAESELKRALRLAAAGEMAAALAHELNQPLTAVANYARAGQLMLEAGRGGELSDVLDKVAAEARRAGAVVRRLRDFFKTGHTRRDPVPILPLVVETIGEVEERAKRQACRLEYAIPADLPPARGDGVQLQVVLRNLLINALDAVSPESFGRSTDEPVVSLAAHREGNELQLVVQDNGPGILPQFRERLFEPFATSKPTGMGLGLAISRAIVEAHGGRLWAESPSAGGSRFTIALPLHHSVYSVKPLPVKGAP</sequence>
<dbReference type="SMART" id="SM00388">
    <property type="entry name" value="HisKA"/>
    <property type="match status" value="1"/>
</dbReference>
<comment type="subcellular location">
    <subcellularLocation>
        <location evidence="2">Cell membrane</location>
        <topology evidence="2">Multi-pass membrane protein</topology>
    </subcellularLocation>
</comment>
<reference evidence="16 17" key="1">
    <citation type="submission" date="2019-02" db="EMBL/GenBank/DDBJ databases">
        <title>Genomic Encyclopedia of Type Strains, Phase IV (KMG-IV): sequencing the most valuable type-strain genomes for metagenomic binning, comparative biology and taxonomic classification.</title>
        <authorList>
            <person name="Goeker M."/>
        </authorList>
    </citation>
    <scope>NUCLEOTIDE SEQUENCE [LARGE SCALE GENOMIC DNA]</scope>
    <source>
        <strain evidence="16 17">DSM 21223</strain>
    </source>
</reference>
<feature type="transmembrane region" description="Helical" evidence="14">
    <location>
        <begin position="129"/>
        <end position="152"/>
    </location>
</feature>
<dbReference type="SUPFAM" id="SSF47384">
    <property type="entry name" value="Homodimeric domain of signal transducing histidine kinase"/>
    <property type="match status" value="1"/>
</dbReference>
<dbReference type="SUPFAM" id="SSF55874">
    <property type="entry name" value="ATPase domain of HSP90 chaperone/DNA topoisomerase II/histidine kinase"/>
    <property type="match status" value="1"/>
</dbReference>
<comment type="catalytic activity">
    <reaction evidence="1">
        <text>ATP + protein L-histidine = ADP + protein N-phospho-L-histidine.</text>
        <dbReference type="EC" id="2.7.13.3"/>
    </reaction>
</comment>
<dbReference type="EC" id="2.7.13.3" evidence="3"/>
<dbReference type="InterPro" id="IPR036890">
    <property type="entry name" value="HATPase_C_sf"/>
</dbReference>
<keyword evidence="10" id="KW-0067">ATP-binding</keyword>
<dbReference type="PANTHER" id="PTHR43065">
    <property type="entry name" value="SENSOR HISTIDINE KINASE"/>
    <property type="match status" value="1"/>
</dbReference>
<evidence type="ECO:0000256" key="8">
    <source>
        <dbReference type="ARBA" id="ARBA00022741"/>
    </source>
</evidence>
<feature type="transmembrane region" description="Helical" evidence="14">
    <location>
        <begin position="59"/>
        <end position="83"/>
    </location>
</feature>
<evidence type="ECO:0000256" key="7">
    <source>
        <dbReference type="ARBA" id="ARBA00022692"/>
    </source>
</evidence>
<feature type="transmembrane region" description="Helical" evidence="14">
    <location>
        <begin position="95"/>
        <end position="117"/>
    </location>
</feature>
<dbReference type="PANTHER" id="PTHR43065:SF10">
    <property type="entry name" value="PEROXIDE STRESS-ACTIVATED HISTIDINE KINASE MAK3"/>
    <property type="match status" value="1"/>
</dbReference>
<evidence type="ECO:0000256" key="2">
    <source>
        <dbReference type="ARBA" id="ARBA00004651"/>
    </source>
</evidence>
<organism evidence="16 17">
    <name type="scientific">Azospira oryzae</name>
    <dbReference type="NCBI Taxonomy" id="146939"/>
    <lineage>
        <taxon>Bacteria</taxon>
        <taxon>Pseudomonadati</taxon>
        <taxon>Pseudomonadota</taxon>
        <taxon>Betaproteobacteria</taxon>
        <taxon>Rhodocyclales</taxon>
        <taxon>Rhodocyclaceae</taxon>
        <taxon>Azospira</taxon>
    </lineage>
</organism>
<keyword evidence="9" id="KW-0418">Kinase</keyword>
<dbReference type="PRINTS" id="PR00344">
    <property type="entry name" value="BCTRLSENSOR"/>
</dbReference>
<keyword evidence="6" id="KW-0808">Transferase</keyword>
<keyword evidence="13 14" id="KW-0472">Membrane</keyword>
<feature type="transmembrane region" description="Helical" evidence="14">
    <location>
        <begin position="164"/>
        <end position="185"/>
    </location>
</feature>
<dbReference type="InterPro" id="IPR004358">
    <property type="entry name" value="Sig_transdc_His_kin-like_C"/>
</dbReference>
<dbReference type="Gene3D" id="3.30.565.10">
    <property type="entry name" value="Histidine kinase-like ATPase, C-terminal domain"/>
    <property type="match status" value="1"/>
</dbReference>
<gene>
    <name evidence="16" type="ORF">EV678_1396</name>
</gene>
<dbReference type="InterPro" id="IPR003661">
    <property type="entry name" value="HisK_dim/P_dom"/>
</dbReference>
<dbReference type="Pfam" id="PF00512">
    <property type="entry name" value="HisKA"/>
    <property type="match status" value="1"/>
</dbReference>
<keyword evidence="12" id="KW-0902">Two-component regulatory system</keyword>
<feature type="transmembrane region" description="Helical" evidence="14">
    <location>
        <begin position="20"/>
        <end position="39"/>
    </location>
</feature>
<dbReference type="Pfam" id="PF05231">
    <property type="entry name" value="MASE1"/>
    <property type="match status" value="1"/>
</dbReference>
<keyword evidence="8" id="KW-0547">Nucleotide-binding</keyword>
<name>A0ABY0IUQ2_9RHOO</name>
<evidence type="ECO:0000256" key="4">
    <source>
        <dbReference type="ARBA" id="ARBA00022475"/>
    </source>
</evidence>
<evidence type="ECO:0000256" key="6">
    <source>
        <dbReference type="ARBA" id="ARBA00022679"/>
    </source>
</evidence>
<feature type="domain" description="Histidine kinase" evidence="15">
    <location>
        <begin position="314"/>
        <end position="531"/>
    </location>
</feature>
<dbReference type="InterPro" id="IPR003594">
    <property type="entry name" value="HATPase_dom"/>
</dbReference>
<evidence type="ECO:0000256" key="11">
    <source>
        <dbReference type="ARBA" id="ARBA00022989"/>
    </source>
</evidence>
<dbReference type="CDD" id="cd00082">
    <property type="entry name" value="HisKA"/>
    <property type="match status" value="1"/>
</dbReference>
<evidence type="ECO:0000256" key="5">
    <source>
        <dbReference type="ARBA" id="ARBA00022553"/>
    </source>
</evidence>
<evidence type="ECO:0000256" key="1">
    <source>
        <dbReference type="ARBA" id="ARBA00000085"/>
    </source>
</evidence>
<evidence type="ECO:0000256" key="14">
    <source>
        <dbReference type="SAM" id="Phobius"/>
    </source>
</evidence>
<feature type="transmembrane region" description="Helical" evidence="14">
    <location>
        <begin position="197"/>
        <end position="215"/>
    </location>
</feature>
<protein>
    <recommendedName>
        <fullName evidence="3">histidine kinase</fullName>
        <ecNumber evidence="3">2.7.13.3</ecNumber>
    </recommendedName>
</protein>
<dbReference type="Pfam" id="PF02518">
    <property type="entry name" value="HATPase_c"/>
    <property type="match status" value="1"/>
</dbReference>
<dbReference type="Proteomes" id="UP000292136">
    <property type="component" value="Unassembled WGS sequence"/>
</dbReference>
<evidence type="ECO:0000256" key="9">
    <source>
        <dbReference type="ARBA" id="ARBA00022777"/>
    </source>
</evidence>
<evidence type="ECO:0000313" key="16">
    <source>
        <dbReference type="EMBL" id="RZT90578.1"/>
    </source>
</evidence>
<dbReference type="InterPro" id="IPR005467">
    <property type="entry name" value="His_kinase_dom"/>
</dbReference>
<dbReference type="InterPro" id="IPR036097">
    <property type="entry name" value="HisK_dim/P_sf"/>
</dbReference>
<dbReference type="Gene3D" id="1.10.287.130">
    <property type="match status" value="1"/>
</dbReference>
<keyword evidence="4" id="KW-1003">Cell membrane</keyword>
<dbReference type="SMART" id="SM00387">
    <property type="entry name" value="HATPase_c"/>
    <property type="match status" value="1"/>
</dbReference>
<evidence type="ECO:0000256" key="10">
    <source>
        <dbReference type="ARBA" id="ARBA00022840"/>
    </source>
</evidence>
<dbReference type="InterPro" id="IPR007895">
    <property type="entry name" value="MASE1"/>
</dbReference>
<keyword evidence="11 14" id="KW-1133">Transmembrane helix</keyword>